<evidence type="ECO:0000313" key="3">
    <source>
        <dbReference type="Proteomes" id="UP000640786"/>
    </source>
</evidence>
<feature type="domain" description="DUF4097" evidence="1">
    <location>
        <begin position="99"/>
        <end position="341"/>
    </location>
</feature>
<evidence type="ECO:0000313" key="2">
    <source>
        <dbReference type="EMBL" id="MBD7945326.1"/>
    </source>
</evidence>
<dbReference type="PANTHER" id="PTHR34094">
    <property type="match status" value="1"/>
</dbReference>
<dbReference type="EMBL" id="JACSQO010000008">
    <property type="protein sequence ID" value="MBD7945326.1"/>
    <property type="molecule type" value="Genomic_DNA"/>
</dbReference>
<sequence>MTEQQFIKELELALHQMTTDERSEIISDIREYFSNAREDGKTDSEISASLGSPKIIAQELLENYVPEKSQPKAFTSDKLIRIPEPNFSNVLVDLDYGSLNVFPSETDETIVELIGDNEKLSFVVEVINDTLSINLKSKKMSFFTFIFQVKELKVNVALPKKLYSTIIMKTDDGRIRVEKLLGKNVKITSDNGSIALQEIAATIMEVNTDNGRIELDRVQADKLTTTTDNGRIELRNVDTEKTYAETDNGRITMQYVSGDILGKTDNGRIELLTTSIDRMIDLKTDNGSIMIETESEPKDVSIYAKVDWGKIDIFGERNSKTVYGAGTNQVKLTSDNGRLTVAKRIISGITN</sequence>
<keyword evidence="3" id="KW-1185">Reference proteome</keyword>
<dbReference type="Proteomes" id="UP000640786">
    <property type="component" value="Unassembled WGS sequence"/>
</dbReference>
<dbReference type="Pfam" id="PF13349">
    <property type="entry name" value="DUF4097"/>
    <property type="match status" value="1"/>
</dbReference>
<dbReference type="InterPro" id="IPR025164">
    <property type="entry name" value="Toastrack_DUF4097"/>
</dbReference>
<reference evidence="2 3" key="1">
    <citation type="submission" date="2020-08" db="EMBL/GenBank/DDBJ databases">
        <title>A Genomic Blueprint of the Chicken Gut Microbiome.</title>
        <authorList>
            <person name="Gilroy R."/>
            <person name="Ravi A."/>
            <person name="Getino M."/>
            <person name="Pursley I."/>
            <person name="Horton D.L."/>
            <person name="Alikhan N.-F."/>
            <person name="Baker D."/>
            <person name="Gharbi K."/>
            <person name="Hall N."/>
            <person name="Watson M."/>
            <person name="Adriaenssens E.M."/>
            <person name="Foster-Nyarko E."/>
            <person name="Jarju S."/>
            <person name="Secka A."/>
            <person name="Antonio M."/>
            <person name="Oren A."/>
            <person name="Chaudhuri R."/>
            <person name="La Ragione R.M."/>
            <person name="Hildebrand F."/>
            <person name="Pallen M.J."/>
        </authorList>
    </citation>
    <scope>NUCLEOTIDE SEQUENCE [LARGE SCALE GENOMIC DNA]</scope>
    <source>
        <strain evidence="2 3">Sa2BUA9</strain>
    </source>
</reference>
<comment type="caution">
    <text evidence="2">The sequence shown here is derived from an EMBL/GenBank/DDBJ whole genome shotgun (WGS) entry which is preliminary data.</text>
</comment>
<dbReference type="Gene3D" id="2.160.20.120">
    <property type="match status" value="1"/>
</dbReference>
<gene>
    <name evidence="2" type="ORF">H9650_14460</name>
</gene>
<dbReference type="Pfam" id="PF22564">
    <property type="entry name" value="HAAS"/>
    <property type="match status" value="1"/>
</dbReference>
<organism evidence="2 3">
    <name type="scientific">Psychrobacillus faecigallinarum</name>
    <dbReference type="NCBI Taxonomy" id="2762235"/>
    <lineage>
        <taxon>Bacteria</taxon>
        <taxon>Bacillati</taxon>
        <taxon>Bacillota</taxon>
        <taxon>Bacilli</taxon>
        <taxon>Bacillales</taxon>
        <taxon>Bacillaceae</taxon>
        <taxon>Psychrobacillus</taxon>
    </lineage>
</organism>
<accession>A0ABR8RC00</accession>
<evidence type="ECO:0000259" key="1">
    <source>
        <dbReference type="Pfam" id="PF13349"/>
    </source>
</evidence>
<name>A0ABR8RC00_9BACI</name>
<dbReference type="PANTHER" id="PTHR34094:SF1">
    <property type="entry name" value="PROTEIN FAM185A"/>
    <property type="match status" value="1"/>
</dbReference>
<dbReference type="RefSeq" id="WP_144539383.1">
    <property type="nucleotide sequence ID" value="NZ_JACSQO010000008.1"/>
</dbReference>
<protein>
    <submittedName>
        <fullName evidence="2">DUF4097 family beta strand repeat protein</fullName>
    </submittedName>
</protein>
<proteinExistence type="predicted"/>